<evidence type="ECO:0000313" key="2">
    <source>
        <dbReference type="EMBL" id="GFC66551.1"/>
    </source>
</evidence>
<organism evidence="2">
    <name type="scientific">Tanacetum cinerariifolium</name>
    <name type="common">Dalmatian daisy</name>
    <name type="synonym">Chrysanthemum cinerariifolium</name>
    <dbReference type="NCBI Taxonomy" id="118510"/>
    <lineage>
        <taxon>Eukaryota</taxon>
        <taxon>Viridiplantae</taxon>
        <taxon>Streptophyta</taxon>
        <taxon>Embryophyta</taxon>
        <taxon>Tracheophyta</taxon>
        <taxon>Spermatophyta</taxon>
        <taxon>Magnoliopsida</taxon>
        <taxon>eudicotyledons</taxon>
        <taxon>Gunneridae</taxon>
        <taxon>Pentapetalae</taxon>
        <taxon>asterids</taxon>
        <taxon>campanulids</taxon>
        <taxon>Asterales</taxon>
        <taxon>Asteraceae</taxon>
        <taxon>Asteroideae</taxon>
        <taxon>Anthemideae</taxon>
        <taxon>Anthemidinae</taxon>
        <taxon>Tanacetum</taxon>
    </lineage>
</organism>
<feature type="signal peptide" evidence="1">
    <location>
        <begin position="1"/>
        <end position="18"/>
    </location>
</feature>
<keyword evidence="1" id="KW-0732">Signal</keyword>
<comment type="caution">
    <text evidence="2">The sequence shown here is derived from an EMBL/GenBank/DDBJ whole genome shotgun (WGS) entry which is preliminary data.</text>
</comment>
<gene>
    <name evidence="2" type="ORF">Tci_838521</name>
</gene>
<proteinExistence type="predicted"/>
<evidence type="ECO:0000256" key="1">
    <source>
        <dbReference type="SAM" id="SignalP"/>
    </source>
</evidence>
<dbReference type="EMBL" id="BKCJ011011536">
    <property type="protein sequence ID" value="GFC66551.1"/>
    <property type="molecule type" value="Genomic_DNA"/>
</dbReference>
<accession>A0A699QIM1</accession>
<feature type="chain" id="PRO_5025618655" evidence="1">
    <location>
        <begin position="19"/>
        <end position="261"/>
    </location>
</feature>
<dbReference type="AlphaFoldDB" id="A0A699QIM1"/>
<protein>
    <submittedName>
        <fullName evidence="2">Uncharacterized protein</fullName>
    </submittedName>
</protein>
<sequence length="261" mass="29913">MKISITLALSLLLSQANAQVGLVPFASRAQQSIPKKASRCLEDKRVNYGGNFKAHNYTYFCPFYSFEYHGETSTKWDFLNPIDIMQIAPTLFPIKKKVERQIQDYAGATFFSRLEFSSVDVVYVDSVKKFEGRMPEVDMRICRAKYYFFYMFRADAQAVYNIGFAVNEKGLIISSYDFPSKDYYRPIDTTLTVCTVLQIAKKANPKLGPIDNVTFDYDAKAKRFYWIVSQSIQHKHAGINKFNLVLIDAAKPSIVKKQQGE</sequence>
<name>A0A699QIM1_TANCI</name>
<feature type="non-terminal residue" evidence="2">
    <location>
        <position position="261"/>
    </location>
</feature>
<reference evidence="2" key="1">
    <citation type="journal article" date="2019" name="Sci. Rep.">
        <title>Draft genome of Tanacetum cinerariifolium, the natural source of mosquito coil.</title>
        <authorList>
            <person name="Yamashiro T."/>
            <person name="Shiraishi A."/>
            <person name="Satake H."/>
            <person name="Nakayama K."/>
        </authorList>
    </citation>
    <scope>NUCLEOTIDE SEQUENCE</scope>
</reference>